<sequence length="416" mass="45801">WPRTLPLPDGVILEILVRLPACSIGRFRAVCKAWRAATTHPSFDRALAERPPAVAKVTWEHAFFGIDSRYGPALNFDLFRGRWHRSSNAPRNAWRARVVPRVQLHGSWDGVLCLQPYTRFLLPPPHHASPTATADAYVLWNPLTDACATVPAPAGTGRVIGGYAHPVTRRFHLLHSSDEAVPGRVDLLAPVIFRILRVGGDAGWREFPPLQNNTLIFMRSDRDRPTGRVALLVFDAAHEKFRLMAAPDRPGLLLETARAVVSGGELCVLALANGASAGAMEMWVLDDYSDPRACCWRLRERIRTVRLDGADLSPAFVAATAVEVVEGAAEGEEIVLRLEDRIDAYNVREDAWRKVSVAKNASLLMHRPACPACLVGCRPRGALPASPIHRQHAAVERSLQKTPDELDGGKDPAWSV</sequence>
<gene>
    <name evidence="3" type="ORF">SETIT_5G418100v2</name>
</gene>
<feature type="compositionally biased region" description="Basic and acidic residues" evidence="1">
    <location>
        <begin position="393"/>
        <end position="410"/>
    </location>
</feature>
<reference evidence="3" key="1">
    <citation type="journal article" date="2012" name="Nat. Biotechnol.">
        <title>Reference genome sequence of the model plant Setaria.</title>
        <authorList>
            <person name="Bennetzen J.L."/>
            <person name="Schmutz J."/>
            <person name="Wang H."/>
            <person name="Percifield R."/>
            <person name="Hawkins J."/>
            <person name="Pontaroli A.C."/>
            <person name="Estep M."/>
            <person name="Feng L."/>
            <person name="Vaughn J.N."/>
            <person name="Grimwood J."/>
            <person name="Jenkins J."/>
            <person name="Barry K."/>
            <person name="Lindquist E."/>
            <person name="Hellsten U."/>
            <person name="Deshpande S."/>
            <person name="Wang X."/>
            <person name="Wu X."/>
            <person name="Mitros T."/>
            <person name="Triplett J."/>
            <person name="Yang X."/>
            <person name="Ye C.Y."/>
            <person name="Mauro-Herrera M."/>
            <person name="Wang L."/>
            <person name="Li P."/>
            <person name="Sharma M."/>
            <person name="Sharma R."/>
            <person name="Ronald P.C."/>
            <person name="Panaud O."/>
            <person name="Kellogg E.A."/>
            <person name="Brutnell T.P."/>
            <person name="Doust A.N."/>
            <person name="Tuskan G.A."/>
            <person name="Rokhsar D."/>
            <person name="Devos K.M."/>
        </authorList>
    </citation>
    <scope>NUCLEOTIDE SEQUENCE [LARGE SCALE GENOMIC DNA]</scope>
    <source>
        <strain evidence="3">Yugu1</strain>
    </source>
</reference>
<dbReference type="InterPro" id="IPR036047">
    <property type="entry name" value="F-box-like_dom_sf"/>
</dbReference>
<dbReference type="PANTHER" id="PTHR31672:SF2">
    <property type="entry name" value="F-BOX DOMAIN-CONTAINING PROTEIN"/>
    <property type="match status" value="1"/>
</dbReference>
<dbReference type="CDD" id="cd22157">
    <property type="entry name" value="F-box_AtFBW1-like"/>
    <property type="match status" value="1"/>
</dbReference>
<evidence type="ECO:0000259" key="2">
    <source>
        <dbReference type="SMART" id="SM00256"/>
    </source>
</evidence>
<dbReference type="EMBL" id="CM003532">
    <property type="protein sequence ID" value="RCV28621.1"/>
    <property type="molecule type" value="Genomic_DNA"/>
</dbReference>
<dbReference type="SMART" id="SM00256">
    <property type="entry name" value="FBOX"/>
    <property type="match status" value="1"/>
</dbReference>
<feature type="non-terminal residue" evidence="3">
    <location>
        <position position="1"/>
    </location>
</feature>
<protein>
    <recommendedName>
        <fullName evidence="2">F-box domain-containing protein</fullName>
    </recommendedName>
</protein>
<dbReference type="OrthoDB" id="587254at2759"/>
<name>A0A368REP7_SETIT</name>
<feature type="domain" description="F-box" evidence="2">
    <location>
        <begin position="7"/>
        <end position="47"/>
    </location>
</feature>
<proteinExistence type="predicted"/>
<dbReference type="InterPro" id="IPR001810">
    <property type="entry name" value="F-box_dom"/>
</dbReference>
<reference evidence="3" key="2">
    <citation type="submission" date="2015-07" db="EMBL/GenBank/DDBJ databases">
        <authorList>
            <person name="Noorani M."/>
        </authorList>
    </citation>
    <scope>NUCLEOTIDE SEQUENCE</scope>
    <source>
        <strain evidence="3">Yugu1</strain>
    </source>
</reference>
<accession>A0A368REP7</accession>
<organism evidence="3">
    <name type="scientific">Setaria italica</name>
    <name type="common">Foxtail millet</name>
    <name type="synonym">Panicum italicum</name>
    <dbReference type="NCBI Taxonomy" id="4555"/>
    <lineage>
        <taxon>Eukaryota</taxon>
        <taxon>Viridiplantae</taxon>
        <taxon>Streptophyta</taxon>
        <taxon>Embryophyta</taxon>
        <taxon>Tracheophyta</taxon>
        <taxon>Spermatophyta</taxon>
        <taxon>Magnoliopsida</taxon>
        <taxon>Liliopsida</taxon>
        <taxon>Poales</taxon>
        <taxon>Poaceae</taxon>
        <taxon>PACMAD clade</taxon>
        <taxon>Panicoideae</taxon>
        <taxon>Panicodae</taxon>
        <taxon>Paniceae</taxon>
        <taxon>Cenchrinae</taxon>
        <taxon>Setaria</taxon>
    </lineage>
</organism>
<dbReference type="SUPFAM" id="SSF81383">
    <property type="entry name" value="F-box domain"/>
    <property type="match status" value="1"/>
</dbReference>
<evidence type="ECO:0000256" key="1">
    <source>
        <dbReference type="SAM" id="MobiDB-lite"/>
    </source>
</evidence>
<dbReference type="InterPro" id="IPR050796">
    <property type="entry name" value="SCF_F-box_component"/>
</dbReference>
<dbReference type="Gene3D" id="1.20.1280.50">
    <property type="match status" value="1"/>
</dbReference>
<dbReference type="Pfam" id="PF00646">
    <property type="entry name" value="F-box"/>
    <property type="match status" value="1"/>
</dbReference>
<dbReference type="PANTHER" id="PTHR31672">
    <property type="entry name" value="BNACNNG10540D PROTEIN"/>
    <property type="match status" value="1"/>
</dbReference>
<evidence type="ECO:0000313" key="3">
    <source>
        <dbReference type="EMBL" id="RCV28621.1"/>
    </source>
</evidence>
<feature type="region of interest" description="Disordered" evidence="1">
    <location>
        <begin position="392"/>
        <end position="416"/>
    </location>
</feature>
<dbReference type="AlphaFoldDB" id="A0A368REP7"/>